<dbReference type="Proteomes" id="UP001497382">
    <property type="component" value="Unassembled WGS sequence"/>
</dbReference>
<evidence type="ECO:0000313" key="2">
    <source>
        <dbReference type="Proteomes" id="UP001497382"/>
    </source>
</evidence>
<organism evidence="1 2">
    <name type="scientific">Larinioides sclopetarius</name>
    <dbReference type="NCBI Taxonomy" id="280406"/>
    <lineage>
        <taxon>Eukaryota</taxon>
        <taxon>Metazoa</taxon>
        <taxon>Ecdysozoa</taxon>
        <taxon>Arthropoda</taxon>
        <taxon>Chelicerata</taxon>
        <taxon>Arachnida</taxon>
        <taxon>Araneae</taxon>
        <taxon>Araneomorphae</taxon>
        <taxon>Entelegynae</taxon>
        <taxon>Araneoidea</taxon>
        <taxon>Araneidae</taxon>
        <taxon>Larinioides</taxon>
    </lineage>
</organism>
<accession>A0AAV2BBT2</accession>
<proteinExistence type="predicted"/>
<name>A0AAV2BBT2_9ARAC</name>
<sequence>MDMPWLTISRGRICNLTKECCQKWSCPQAGGPYRTHSSKSWSLKSSLEWTLARLKHGRSMRDNYKIVGEGLNGCVIWPSFLQNFVSDKVPEDWTTAGALWAAHPLVSNGWSFAGVQNDFSVQ</sequence>
<reference evidence="1 2" key="1">
    <citation type="submission" date="2024-04" db="EMBL/GenBank/DDBJ databases">
        <authorList>
            <person name="Rising A."/>
            <person name="Reimegard J."/>
            <person name="Sonavane S."/>
            <person name="Akerstrom W."/>
            <person name="Nylinder S."/>
            <person name="Hedman E."/>
            <person name="Kallberg Y."/>
        </authorList>
    </citation>
    <scope>NUCLEOTIDE SEQUENCE [LARGE SCALE GENOMIC DNA]</scope>
</reference>
<evidence type="ECO:0000313" key="1">
    <source>
        <dbReference type="EMBL" id="CAL1293409.1"/>
    </source>
</evidence>
<dbReference type="EMBL" id="CAXIEN010000326">
    <property type="protein sequence ID" value="CAL1293409.1"/>
    <property type="molecule type" value="Genomic_DNA"/>
</dbReference>
<protein>
    <submittedName>
        <fullName evidence="1">Uncharacterized protein</fullName>
    </submittedName>
</protein>
<dbReference type="AlphaFoldDB" id="A0AAV2BBT2"/>
<comment type="caution">
    <text evidence="1">The sequence shown here is derived from an EMBL/GenBank/DDBJ whole genome shotgun (WGS) entry which is preliminary data.</text>
</comment>
<keyword evidence="2" id="KW-1185">Reference proteome</keyword>
<gene>
    <name evidence="1" type="ORF">LARSCL_LOCUS18172</name>
</gene>